<evidence type="ECO:0000313" key="1">
    <source>
        <dbReference type="EMBL" id="XBS70328.1"/>
    </source>
</evidence>
<sequence>MQVKSAENSLVYKSVIHSTGVTQEQSNVEDRIFYSPEKYGCFENFESSRDFTFYLKQIKNDFYSVAKNINLHEPPHENIHIFCSKIAFHQNTSPIFKELLYTNLNDYLFSIKKFTENNLFEEKTLCKKYIGKYIFRVDRK</sequence>
<protein>
    <submittedName>
        <fullName evidence="1">Uncharacterized protein</fullName>
    </submittedName>
</protein>
<organism evidence="1">
    <name type="scientific">Acerihabitans sp. KWT182</name>
    <dbReference type="NCBI Taxonomy" id="3157919"/>
    <lineage>
        <taxon>Bacteria</taxon>
        <taxon>Pseudomonadati</taxon>
        <taxon>Pseudomonadota</taxon>
        <taxon>Gammaproteobacteria</taxon>
        <taxon>Enterobacterales</taxon>
        <taxon>Pectobacteriaceae</taxon>
        <taxon>Acerihabitans</taxon>
    </lineage>
</organism>
<dbReference type="AlphaFoldDB" id="A0AAU7QB73"/>
<name>A0AAU7QB73_9GAMM</name>
<dbReference type="EMBL" id="CP157947">
    <property type="protein sequence ID" value="XBS70328.1"/>
    <property type="molecule type" value="Genomic_DNA"/>
</dbReference>
<accession>A0AAU7QB73</accession>
<proteinExistence type="predicted"/>
<gene>
    <name evidence="1" type="ORF">ABK905_03445</name>
</gene>
<reference evidence="1" key="1">
    <citation type="submission" date="2024-06" db="EMBL/GenBank/DDBJ databases">
        <authorList>
            <person name="Coelho C."/>
            <person name="Bento M."/>
            <person name="Garcia E."/>
            <person name="Camelo A."/>
            <person name="Brandao I."/>
            <person name="Espirito Santo C."/>
            <person name="Trovao J."/>
            <person name="Verissimo A."/>
            <person name="Costa J."/>
            <person name="Tiago I."/>
        </authorList>
    </citation>
    <scope>NUCLEOTIDE SEQUENCE</scope>
    <source>
        <strain evidence="1">KWT182</strain>
    </source>
</reference>